<protein>
    <recommendedName>
        <fullName evidence="3">Holin</fullName>
    </recommendedName>
</protein>
<reference evidence="1" key="1">
    <citation type="submission" date="2022-06" db="EMBL/GenBank/DDBJ databases">
        <title>Sequencing the genomes of 1000 actinobacteria strains.</title>
        <authorList>
            <person name="Klenk H.-P."/>
        </authorList>
    </citation>
    <scope>NUCLEOTIDE SEQUENCE</scope>
    <source>
        <strain evidence="1">DSM 46694</strain>
    </source>
</reference>
<sequence length="79" mass="7928">MRRRIWTGVFWVDAGERLIGAGAGSALALLSADGLGLLDVKWETVGSVAGLAALLSLLKSLVAGTTGDPGTAGFTGGTR</sequence>
<dbReference type="InterPro" id="IPR020109">
    <property type="entry name" value="Holin_r1t"/>
</dbReference>
<name>A0A9X2GUW8_9ACTN</name>
<dbReference type="RefSeq" id="WP_253756635.1">
    <property type="nucleotide sequence ID" value="NZ_BAABKA010000012.1"/>
</dbReference>
<proteinExistence type="predicted"/>
<organism evidence="1 2">
    <name type="scientific">Nonomuraea thailandensis</name>
    <dbReference type="NCBI Taxonomy" id="1188745"/>
    <lineage>
        <taxon>Bacteria</taxon>
        <taxon>Bacillati</taxon>
        <taxon>Actinomycetota</taxon>
        <taxon>Actinomycetes</taxon>
        <taxon>Streptosporangiales</taxon>
        <taxon>Streptosporangiaceae</taxon>
        <taxon>Nonomuraea</taxon>
    </lineage>
</organism>
<keyword evidence="2" id="KW-1185">Reference proteome</keyword>
<accession>A0A9X2GUW8</accession>
<evidence type="ECO:0008006" key="3">
    <source>
        <dbReference type="Google" id="ProtNLM"/>
    </source>
</evidence>
<dbReference type="AlphaFoldDB" id="A0A9X2GUW8"/>
<evidence type="ECO:0000313" key="1">
    <source>
        <dbReference type="EMBL" id="MCP2364302.1"/>
    </source>
</evidence>
<dbReference type="Proteomes" id="UP001139648">
    <property type="component" value="Unassembled WGS sequence"/>
</dbReference>
<gene>
    <name evidence="1" type="ORF">HD597_011322</name>
</gene>
<evidence type="ECO:0000313" key="2">
    <source>
        <dbReference type="Proteomes" id="UP001139648"/>
    </source>
</evidence>
<dbReference type="EMBL" id="JAMZEB010000002">
    <property type="protein sequence ID" value="MCP2364302.1"/>
    <property type="molecule type" value="Genomic_DNA"/>
</dbReference>
<comment type="caution">
    <text evidence="1">The sequence shown here is derived from an EMBL/GenBank/DDBJ whole genome shotgun (WGS) entry which is preliminary data.</text>
</comment>
<dbReference type="Pfam" id="PF16945">
    <property type="entry name" value="Phage_r1t_holin"/>
    <property type="match status" value="1"/>
</dbReference>